<organism evidence="1 2">
    <name type="scientific">Candidatus Yanofskybacteria bacterium RIFCSPHIGHO2_01_FULL_41_27</name>
    <dbReference type="NCBI Taxonomy" id="1802662"/>
    <lineage>
        <taxon>Bacteria</taxon>
        <taxon>Candidatus Yanofskyibacteriota</taxon>
    </lineage>
</organism>
<dbReference type="Proteomes" id="UP000177503">
    <property type="component" value="Unassembled WGS sequence"/>
</dbReference>
<accession>A0A1F8EIY8</accession>
<name>A0A1F8EIY8_9BACT</name>
<reference evidence="1 2" key="1">
    <citation type="journal article" date="2016" name="Nat. Commun.">
        <title>Thousands of microbial genomes shed light on interconnected biogeochemical processes in an aquifer system.</title>
        <authorList>
            <person name="Anantharaman K."/>
            <person name="Brown C.T."/>
            <person name="Hug L.A."/>
            <person name="Sharon I."/>
            <person name="Castelle C.J."/>
            <person name="Probst A.J."/>
            <person name="Thomas B.C."/>
            <person name="Singh A."/>
            <person name="Wilkins M.J."/>
            <person name="Karaoz U."/>
            <person name="Brodie E.L."/>
            <person name="Williams K.H."/>
            <person name="Hubbard S.S."/>
            <person name="Banfield J.F."/>
        </authorList>
    </citation>
    <scope>NUCLEOTIDE SEQUENCE [LARGE SCALE GENOMIC DNA]</scope>
</reference>
<proteinExistence type="predicted"/>
<dbReference type="STRING" id="1802662.A2736_02620"/>
<dbReference type="EMBL" id="MGJC01000002">
    <property type="protein sequence ID" value="OGN00588.1"/>
    <property type="molecule type" value="Genomic_DNA"/>
</dbReference>
<evidence type="ECO:0000313" key="2">
    <source>
        <dbReference type="Proteomes" id="UP000177503"/>
    </source>
</evidence>
<protein>
    <submittedName>
        <fullName evidence="1">Uncharacterized protein</fullName>
    </submittedName>
</protein>
<gene>
    <name evidence="1" type="ORF">A2736_02620</name>
</gene>
<sequence>MTKIELLKMLDREAKSYRKTALASIERNGHMNDLSTMDIRVMKEDQERFQRFADAILVDFVNYIGNGQGLDYGLYTKHLDPKK</sequence>
<comment type="caution">
    <text evidence="1">The sequence shown here is derived from an EMBL/GenBank/DDBJ whole genome shotgun (WGS) entry which is preliminary data.</text>
</comment>
<evidence type="ECO:0000313" key="1">
    <source>
        <dbReference type="EMBL" id="OGN00588.1"/>
    </source>
</evidence>
<dbReference type="AlphaFoldDB" id="A0A1F8EIY8"/>